<evidence type="ECO:0000313" key="4">
    <source>
        <dbReference type="Proteomes" id="UP000234341"/>
    </source>
</evidence>
<accession>A0A2N5CE48</accession>
<dbReference type="InterPro" id="IPR005064">
    <property type="entry name" value="BUG"/>
</dbReference>
<evidence type="ECO:0000256" key="2">
    <source>
        <dbReference type="SAM" id="SignalP"/>
    </source>
</evidence>
<dbReference type="PANTHER" id="PTHR42928:SF5">
    <property type="entry name" value="BLR1237 PROTEIN"/>
    <property type="match status" value="1"/>
</dbReference>
<evidence type="ECO:0000313" key="3">
    <source>
        <dbReference type="EMBL" id="PLQ00521.1"/>
    </source>
</evidence>
<dbReference type="Gene3D" id="3.40.190.150">
    <property type="entry name" value="Bordetella uptake gene, domain 1"/>
    <property type="match status" value="1"/>
</dbReference>
<comment type="similarity">
    <text evidence="1">Belongs to the UPF0065 (bug) family.</text>
</comment>
<comment type="caution">
    <text evidence="3">The sequence shown here is derived from an EMBL/GenBank/DDBJ whole genome shotgun (WGS) entry which is preliminary data.</text>
</comment>
<dbReference type="Gene3D" id="3.40.190.10">
    <property type="entry name" value="Periplasmic binding protein-like II"/>
    <property type="match status" value="1"/>
</dbReference>
<sequence>MTISMQGALARARRGARGLLCLLTGLAIGMAATVAHAEYPDRPIKLVVGFPPGGGGDLYGRLIADQLSRKLGQPVVVENKGGAGGMMAAEQVARSKPDGYTLLMGMSSNMSLAAAIRGKELPYRVPEDFVAIGMLVQAPHGLFASSDRYTTAKAALADAKVRQLSYGSSGPGSVGYVTMEMVKAKAGVEISPIPYRGSGPAITDLLGGHTDLFFATAPPIMGQVKGGKLKLLALTGEQRTPAFPDIPTFRELGIDVTVTQWYGLVAPAGTPDAIVQRLSRAVSEGLANAEVRRVVRQDGAREVDMPTDKFRQYIVDDIGRYRAGISDKLLKTMEVK</sequence>
<reference evidence="3 4" key="1">
    <citation type="submission" date="2017-12" db="EMBL/GenBank/DDBJ databases">
        <title>Genome sequence of the active heterotrophic nitrifier-denitrifier, Cupriavidus pauculus UM1.</title>
        <authorList>
            <person name="Putonti C."/>
            <person name="Castignetti D."/>
        </authorList>
    </citation>
    <scope>NUCLEOTIDE SEQUENCE [LARGE SCALE GENOMIC DNA]</scope>
    <source>
        <strain evidence="3 4">UM1</strain>
    </source>
</reference>
<dbReference type="CDD" id="cd07012">
    <property type="entry name" value="PBP2_Bug_TTT"/>
    <property type="match status" value="1"/>
</dbReference>
<gene>
    <name evidence="3" type="ORF">CYJ10_08540</name>
</gene>
<dbReference type="SUPFAM" id="SSF53850">
    <property type="entry name" value="Periplasmic binding protein-like II"/>
    <property type="match status" value="1"/>
</dbReference>
<dbReference type="PIRSF" id="PIRSF017082">
    <property type="entry name" value="YflP"/>
    <property type="match status" value="1"/>
</dbReference>
<feature type="chain" id="PRO_5014891595" evidence="2">
    <location>
        <begin position="38"/>
        <end position="336"/>
    </location>
</feature>
<organism evidence="3 4">
    <name type="scientific">Cupriavidus pauculus</name>
    <dbReference type="NCBI Taxonomy" id="82633"/>
    <lineage>
        <taxon>Bacteria</taxon>
        <taxon>Pseudomonadati</taxon>
        <taxon>Pseudomonadota</taxon>
        <taxon>Betaproteobacteria</taxon>
        <taxon>Burkholderiales</taxon>
        <taxon>Burkholderiaceae</taxon>
        <taxon>Cupriavidus</taxon>
    </lineage>
</organism>
<dbReference type="RefSeq" id="WP_101681092.1">
    <property type="nucleotide sequence ID" value="NZ_PJRP01000003.1"/>
</dbReference>
<keyword evidence="2" id="KW-0732">Signal</keyword>
<dbReference type="OrthoDB" id="8678477at2"/>
<protein>
    <submittedName>
        <fullName evidence="3">Tripartite tricarboxylate transporter substrate binding protein</fullName>
    </submittedName>
</protein>
<dbReference type="Proteomes" id="UP000234341">
    <property type="component" value="Unassembled WGS sequence"/>
</dbReference>
<evidence type="ECO:0000256" key="1">
    <source>
        <dbReference type="ARBA" id="ARBA00006987"/>
    </source>
</evidence>
<dbReference type="EMBL" id="PJRP01000003">
    <property type="protein sequence ID" value="PLQ00521.1"/>
    <property type="molecule type" value="Genomic_DNA"/>
</dbReference>
<dbReference type="Pfam" id="PF03401">
    <property type="entry name" value="TctC"/>
    <property type="match status" value="1"/>
</dbReference>
<proteinExistence type="inferred from homology"/>
<dbReference type="AlphaFoldDB" id="A0A2N5CE48"/>
<dbReference type="PANTHER" id="PTHR42928">
    <property type="entry name" value="TRICARBOXYLATE-BINDING PROTEIN"/>
    <property type="match status" value="1"/>
</dbReference>
<name>A0A2N5CE48_9BURK</name>
<feature type="signal peptide" evidence="2">
    <location>
        <begin position="1"/>
        <end position="37"/>
    </location>
</feature>
<dbReference type="InterPro" id="IPR042100">
    <property type="entry name" value="Bug_dom1"/>
</dbReference>